<gene>
    <name evidence="2" type="ORF">EOE18_02880</name>
</gene>
<reference evidence="2 3" key="1">
    <citation type="submission" date="2019-01" db="EMBL/GenBank/DDBJ databases">
        <authorList>
            <person name="Chen W.-M."/>
        </authorList>
    </citation>
    <scope>NUCLEOTIDE SEQUENCE [LARGE SCALE GENOMIC DNA]</scope>
    <source>
        <strain evidence="2 3">FSY-9</strain>
    </source>
</reference>
<dbReference type="OrthoDB" id="9799612at2"/>
<dbReference type="PRINTS" id="PR00111">
    <property type="entry name" value="ABHYDROLASE"/>
</dbReference>
<dbReference type="InterPro" id="IPR000073">
    <property type="entry name" value="AB_hydrolase_1"/>
</dbReference>
<dbReference type="EMBL" id="SACO01000002">
    <property type="protein sequence ID" value="RVU06920.1"/>
    <property type="molecule type" value="Genomic_DNA"/>
</dbReference>
<feature type="domain" description="AB hydrolase-1" evidence="1">
    <location>
        <begin position="31"/>
        <end position="247"/>
    </location>
</feature>
<dbReference type="RefSeq" id="WP_127706050.1">
    <property type="nucleotide sequence ID" value="NZ_SACO01000002.1"/>
</dbReference>
<dbReference type="PANTHER" id="PTHR43798">
    <property type="entry name" value="MONOACYLGLYCEROL LIPASE"/>
    <property type="match status" value="1"/>
</dbReference>
<evidence type="ECO:0000259" key="1">
    <source>
        <dbReference type="Pfam" id="PF00561"/>
    </source>
</evidence>
<organism evidence="2 3">
    <name type="scientific">Novosphingobium umbonatum</name>
    <dbReference type="NCBI Taxonomy" id="1908524"/>
    <lineage>
        <taxon>Bacteria</taxon>
        <taxon>Pseudomonadati</taxon>
        <taxon>Pseudomonadota</taxon>
        <taxon>Alphaproteobacteria</taxon>
        <taxon>Sphingomonadales</taxon>
        <taxon>Sphingomonadaceae</taxon>
        <taxon>Novosphingobium</taxon>
    </lineage>
</organism>
<comment type="caution">
    <text evidence="2">The sequence shown here is derived from an EMBL/GenBank/DDBJ whole genome shotgun (WGS) entry which is preliminary data.</text>
</comment>
<keyword evidence="3" id="KW-1185">Reference proteome</keyword>
<accession>A0A3S2UWK0</accession>
<dbReference type="GO" id="GO:0047372">
    <property type="term" value="F:monoacylglycerol lipase activity"/>
    <property type="evidence" value="ECO:0007669"/>
    <property type="project" value="TreeGrafter"/>
</dbReference>
<dbReference type="Pfam" id="PF00561">
    <property type="entry name" value="Abhydrolase_1"/>
    <property type="match status" value="1"/>
</dbReference>
<dbReference type="Proteomes" id="UP000282837">
    <property type="component" value="Unassembled WGS sequence"/>
</dbReference>
<keyword evidence="2" id="KW-0378">Hydrolase</keyword>
<dbReference type="SUPFAM" id="SSF53474">
    <property type="entry name" value="alpha/beta-Hydrolases"/>
    <property type="match status" value="1"/>
</dbReference>
<protein>
    <submittedName>
        <fullName evidence="2">Alpha/beta hydrolase</fullName>
    </submittedName>
</protein>
<evidence type="ECO:0000313" key="3">
    <source>
        <dbReference type="Proteomes" id="UP000282837"/>
    </source>
</evidence>
<evidence type="ECO:0000313" key="2">
    <source>
        <dbReference type="EMBL" id="RVU06920.1"/>
    </source>
</evidence>
<sequence>MSIKRGFVDLPHGQMHYRYAGEGGQGAENLPLLVIHASPGSSRQQLGLIADFATEMLVLAPDTPGNGDSEALGPEELTVPDMAAAYLAFMDAKGLAKAHVYGSHTGAAIAAELAILAPERIGRVVLDGISVMGEEELADIMVHYAHPFTPDLEGSYLQRIFQFCRDQYLFFPWYKRDKAHQRIGGLPHPNDLYAWVLEVLKGATTYHRNYRAAFQWDALGRLPLVQPDALVIAGENDPLIDGTQQAAKALPRPAFIGLPRFDDPAFRLARKAAMLAFYQEG</sequence>
<dbReference type="InterPro" id="IPR050266">
    <property type="entry name" value="AB_hydrolase_sf"/>
</dbReference>
<dbReference type="Gene3D" id="3.40.50.1820">
    <property type="entry name" value="alpha/beta hydrolase"/>
    <property type="match status" value="1"/>
</dbReference>
<dbReference type="InterPro" id="IPR029058">
    <property type="entry name" value="AB_hydrolase_fold"/>
</dbReference>
<dbReference type="AlphaFoldDB" id="A0A3S2UWK0"/>
<dbReference type="GO" id="GO:0016020">
    <property type="term" value="C:membrane"/>
    <property type="evidence" value="ECO:0007669"/>
    <property type="project" value="TreeGrafter"/>
</dbReference>
<name>A0A3S2UWK0_9SPHN</name>
<dbReference type="PANTHER" id="PTHR43798:SF5">
    <property type="entry name" value="MONOACYLGLYCEROL LIPASE ABHD6"/>
    <property type="match status" value="1"/>
</dbReference>
<dbReference type="GO" id="GO:0046464">
    <property type="term" value="P:acylglycerol catabolic process"/>
    <property type="evidence" value="ECO:0007669"/>
    <property type="project" value="TreeGrafter"/>
</dbReference>
<proteinExistence type="predicted"/>